<protein>
    <submittedName>
        <fullName evidence="1">Uncharacterized protein</fullName>
    </submittedName>
</protein>
<dbReference type="AlphaFoldDB" id="A0A1G8KHT5"/>
<evidence type="ECO:0000313" key="1">
    <source>
        <dbReference type="EMBL" id="PMC58223.1"/>
    </source>
</evidence>
<dbReference type="STRING" id="84521.SAMN04487994_101127"/>
<dbReference type="RefSeq" id="WP_092084712.1">
    <property type="nucleotide sequence ID" value="NZ_FNEL01000011.1"/>
</dbReference>
<organism evidence="1 2">
    <name type="scientific">Dolosicoccus paucivorans</name>
    <dbReference type="NCBI Taxonomy" id="84521"/>
    <lineage>
        <taxon>Bacteria</taxon>
        <taxon>Bacillati</taxon>
        <taxon>Bacillota</taxon>
        <taxon>Bacilli</taxon>
        <taxon>Lactobacillales</taxon>
        <taxon>Aerococcaceae</taxon>
        <taxon>Dolosicoccus</taxon>
    </lineage>
</organism>
<evidence type="ECO:0000313" key="2">
    <source>
        <dbReference type="Proteomes" id="UP000235682"/>
    </source>
</evidence>
<comment type="caution">
    <text evidence="1">The sequence shown here is derived from an EMBL/GenBank/DDBJ whole genome shotgun (WGS) entry which is preliminary data.</text>
</comment>
<gene>
    <name evidence="1" type="ORF">CJ205_05375</name>
</gene>
<name>A0A1G8KHT5_9LACT</name>
<sequence>MKRLTFYLKIIIILLTLGLIGSNPDLLFETLPFKTSTSNTLKLPQSPVDQLLAHSLPEKELAEQVAQSLNDHWSMDELNQLFLEELNGLRQQDGLSLIEVDLSLKEGGWKYVQDLIDYKYLESTTPEGLDFRAYFPNIEEAPYRLSSYLYELYIPLRDIRLSTWQTHPEVLIHFLLDQWQAHIYPDVKGQYFAIQTKEEWNEQHEEYYIRMVGVLITDTSHVQYD</sequence>
<accession>A0A1G8KHT5</accession>
<dbReference type="Proteomes" id="UP000235682">
    <property type="component" value="Unassembled WGS sequence"/>
</dbReference>
<reference evidence="1 2" key="1">
    <citation type="submission" date="2017-09" db="EMBL/GenBank/DDBJ databases">
        <title>Bacterial strain isolated from the female urinary microbiota.</title>
        <authorList>
            <person name="Thomas-White K."/>
            <person name="Kumar N."/>
            <person name="Forster S."/>
            <person name="Putonti C."/>
            <person name="Lawley T."/>
            <person name="Wolfe A.J."/>
        </authorList>
    </citation>
    <scope>NUCLEOTIDE SEQUENCE [LARGE SCALE GENOMIC DNA]</scope>
    <source>
        <strain evidence="1 2">UMB0852</strain>
    </source>
</reference>
<keyword evidence="2" id="KW-1185">Reference proteome</keyword>
<proteinExistence type="predicted"/>
<dbReference type="OrthoDB" id="2139163at2"/>
<dbReference type="EMBL" id="PNHE01000020">
    <property type="protein sequence ID" value="PMC58223.1"/>
    <property type="molecule type" value="Genomic_DNA"/>
</dbReference>